<feature type="signal peptide" evidence="2">
    <location>
        <begin position="1"/>
        <end position="22"/>
    </location>
</feature>
<dbReference type="Gene3D" id="6.20.200.20">
    <property type="match status" value="3"/>
</dbReference>
<evidence type="ECO:0000256" key="2">
    <source>
        <dbReference type="SAM" id="SignalP"/>
    </source>
</evidence>
<feature type="domain" description="VWFC" evidence="3">
    <location>
        <begin position="251"/>
        <end position="309"/>
    </location>
</feature>
<reference evidence="4" key="1">
    <citation type="submission" date="2025-08" db="UniProtKB">
        <authorList>
            <consortium name="Ensembl"/>
        </authorList>
    </citation>
    <scope>IDENTIFICATION</scope>
</reference>
<dbReference type="SUPFAM" id="SSF57603">
    <property type="entry name" value="FnI-like domain"/>
    <property type="match status" value="4"/>
</dbReference>
<dbReference type="PROSITE" id="PS01208">
    <property type="entry name" value="VWFC_1"/>
    <property type="match status" value="2"/>
</dbReference>
<reference evidence="4" key="2">
    <citation type="submission" date="2025-09" db="UniProtKB">
        <authorList>
            <consortium name="Ensembl"/>
        </authorList>
    </citation>
    <scope>IDENTIFICATION</scope>
</reference>
<accession>A0A3Q1GLM4</accession>
<keyword evidence="2" id="KW-0732">Signal</keyword>
<dbReference type="GO" id="GO:0005886">
    <property type="term" value="C:plasma membrane"/>
    <property type="evidence" value="ECO:0007669"/>
    <property type="project" value="TreeGrafter"/>
</dbReference>
<keyword evidence="5" id="KW-1185">Reference proteome</keyword>
<feature type="compositionally biased region" description="Polar residues" evidence="1">
    <location>
        <begin position="321"/>
        <end position="330"/>
    </location>
</feature>
<dbReference type="InParanoid" id="A0A3Q1GLM4"/>
<dbReference type="Gene3D" id="2.10.70.10">
    <property type="entry name" value="Complement Module, domain 1"/>
    <property type="match status" value="1"/>
</dbReference>
<dbReference type="SMART" id="SM00214">
    <property type="entry name" value="VWC"/>
    <property type="match status" value="4"/>
</dbReference>
<dbReference type="STRING" id="80966.ENSAPOP00000031368"/>
<dbReference type="InterPro" id="IPR001007">
    <property type="entry name" value="VWF_dom"/>
</dbReference>
<feature type="domain" description="VWFC" evidence="3">
    <location>
        <begin position="32"/>
        <end position="90"/>
    </location>
</feature>
<dbReference type="FunFam" id="2.10.70.10:FF:000013">
    <property type="entry name" value="Collagen, type I, alpha 1"/>
    <property type="match status" value="1"/>
</dbReference>
<feature type="region of interest" description="Disordered" evidence="1">
    <location>
        <begin position="319"/>
        <end position="338"/>
    </location>
</feature>
<evidence type="ECO:0000259" key="3">
    <source>
        <dbReference type="PROSITE" id="PS50184"/>
    </source>
</evidence>
<dbReference type="Ensembl" id="ENSAPOT00000033281.1">
    <property type="protein sequence ID" value="ENSAPOP00000031368.1"/>
    <property type="gene ID" value="ENSAPOG00000018542.1"/>
</dbReference>
<dbReference type="PROSITE" id="PS50184">
    <property type="entry name" value="VWFC_2"/>
    <property type="match status" value="4"/>
</dbReference>
<proteinExistence type="predicted"/>
<organism evidence="4 5">
    <name type="scientific">Acanthochromis polyacanthus</name>
    <name type="common">spiny chromis</name>
    <dbReference type="NCBI Taxonomy" id="80966"/>
    <lineage>
        <taxon>Eukaryota</taxon>
        <taxon>Metazoa</taxon>
        <taxon>Chordata</taxon>
        <taxon>Craniata</taxon>
        <taxon>Vertebrata</taxon>
        <taxon>Euteleostomi</taxon>
        <taxon>Actinopterygii</taxon>
        <taxon>Neopterygii</taxon>
        <taxon>Teleostei</taxon>
        <taxon>Neoteleostei</taxon>
        <taxon>Acanthomorphata</taxon>
        <taxon>Ovalentaria</taxon>
        <taxon>Pomacentridae</taxon>
        <taxon>Acanthochromis</taxon>
    </lineage>
</organism>
<evidence type="ECO:0000313" key="4">
    <source>
        <dbReference type="Ensembl" id="ENSAPOP00000031368.1"/>
    </source>
</evidence>
<evidence type="ECO:0000313" key="5">
    <source>
        <dbReference type="Proteomes" id="UP000257200"/>
    </source>
</evidence>
<dbReference type="PANTHER" id="PTHR46439">
    <property type="entry name" value="CYSTEINE-RICH MOTOR NEURON 1 PROTEIN"/>
    <property type="match status" value="1"/>
</dbReference>
<dbReference type="Pfam" id="PF00093">
    <property type="entry name" value="VWC"/>
    <property type="match status" value="4"/>
</dbReference>
<dbReference type="GeneTree" id="ENSGT00940000177931"/>
<protein>
    <recommendedName>
        <fullName evidence="3">VWFC domain-containing protein</fullName>
    </recommendedName>
</protein>
<dbReference type="InterPro" id="IPR052624">
    <property type="entry name" value="CRIM1"/>
</dbReference>
<sequence length="338" mass="36100">MGPSFCSRITVCLLLTLAQVIAVTCQEDAKNGGCTENGTTFSDYEIWNPEPCRVCICDSGTVFCEEVVCEEVRGCETSEAPEGECCLRCSEQLSPNMDNTTDSCSDGSSVHANNQIWNPEPCRVCICESGTVVCEDLVCEDVGDCEATEIPEGECCPVCLVATLQPEADADTCTENGKVYANNDVWSPEPCKVCVCDSGTSVCEDVVCEDLGDCQKTVTPDGECCPVCLTADSTLTPSSDPETGADEKKGDGCTVDGELYHHNDIWKPEPCRVCVCDNGVSICDEVQCDTLSNCQKVVTPEGECCPVCDTFASAGRMIGEKNTSGTQNIKADSRRNQG</sequence>
<dbReference type="AlphaFoldDB" id="A0A3Q1GLM4"/>
<feature type="chain" id="PRO_5018712613" description="VWFC domain-containing protein" evidence="2">
    <location>
        <begin position="23"/>
        <end position="338"/>
    </location>
</feature>
<evidence type="ECO:0000256" key="1">
    <source>
        <dbReference type="SAM" id="MobiDB-lite"/>
    </source>
</evidence>
<feature type="domain" description="VWFC" evidence="3">
    <location>
        <begin position="171"/>
        <end position="229"/>
    </location>
</feature>
<name>A0A3Q1GLM4_9TELE</name>
<feature type="domain" description="VWFC" evidence="3">
    <location>
        <begin position="102"/>
        <end position="160"/>
    </location>
</feature>
<dbReference type="PANTHER" id="PTHR46439:SF1">
    <property type="entry name" value="CYSTEINE-RICH MOTOR NEURON 1 PROTEIN"/>
    <property type="match status" value="1"/>
</dbReference>
<dbReference type="Proteomes" id="UP000257200">
    <property type="component" value="Unplaced"/>
</dbReference>